<organism evidence="1 2">
    <name type="scientific">Bartonella elizabethae Re6043vi</name>
    <dbReference type="NCBI Taxonomy" id="1094554"/>
    <lineage>
        <taxon>Bacteria</taxon>
        <taxon>Pseudomonadati</taxon>
        <taxon>Pseudomonadota</taxon>
        <taxon>Alphaproteobacteria</taxon>
        <taxon>Hyphomicrobiales</taxon>
        <taxon>Bartonellaceae</taxon>
        <taxon>Bartonella</taxon>
    </lineage>
</organism>
<dbReference type="Proteomes" id="UP000008942">
    <property type="component" value="Unassembled WGS sequence"/>
</dbReference>
<evidence type="ECO:0000313" key="1">
    <source>
        <dbReference type="EMBL" id="EJF83346.1"/>
    </source>
</evidence>
<protein>
    <submittedName>
        <fullName evidence="1">Uncharacterized protein</fullName>
    </submittedName>
</protein>
<reference evidence="1 2" key="1">
    <citation type="submission" date="2012-03" db="EMBL/GenBank/DDBJ databases">
        <title>The Genome Sequence of Bartonella elizabethae Re6043vi.</title>
        <authorList>
            <consortium name="The Broad Institute Genome Sequencing Platform"/>
            <consortium name="The Broad Institute Genome Sequencing Center for Infectious Disease"/>
            <person name="Feldgarden M."/>
            <person name="Kirby J."/>
            <person name="Kosoy M."/>
            <person name="Birtles R."/>
            <person name="Probert W.S."/>
            <person name="Chiaraviglio L."/>
            <person name="Young S.K."/>
            <person name="Zeng Q."/>
            <person name="Gargeya S."/>
            <person name="Fitzgerald M."/>
            <person name="Haas B."/>
            <person name="Abouelleil A."/>
            <person name="Alvarado L."/>
            <person name="Arachchi H.M."/>
            <person name="Berlin A."/>
            <person name="Chapman S.B."/>
            <person name="Gearin G."/>
            <person name="Goldberg J."/>
            <person name="Griggs A."/>
            <person name="Gujja S."/>
            <person name="Hansen M."/>
            <person name="Heiman D."/>
            <person name="Howarth C."/>
            <person name="Larimer J."/>
            <person name="Lui A."/>
            <person name="MacDonald P.J.P."/>
            <person name="McCowen C."/>
            <person name="Montmayeur A."/>
            <person name="Murphy C."/>
            <person name="Neiman D."/>
            <person name="Pearson M."/>
            <person name="Priest M."/>
            <person name="Roberts A."/>
            <person name="Saif S."/>
            <person name="Shea T."/>
            <person name="Sisk P."/>
            <person name="Stolte C."/>
            <person name="Sykes S."/>
            <person name="Wortman J."/>
            <person name="Nusbaum C."/>
            <person name="Birren B."/>
        </authorList>
    </citation>
    <scope>NUCLEOTIDE SEQUENCE [LARGE SCALE GENOMIC DNA]</scope>
    <source>
        <strain evidence="1 2">Re6043vi</strain>
    </source>
</reference>
<dbReference type="EMBL" id="AILW01000004">
    <property type="protein sequence ID" value="EJF83346.1"/>
    <property type="molecule type" value="Genomic_DNA"/>
</dbReference>
<proteinExistence type="predicted"/>
<comment type="caution">
    <text evidence="1">The sequence shown here is derived from an EMBL/GenBank/DDBJ whole genome shotgun (WGS) entry which is preliminary data.</text>
</comment>
<keyword evidence="2" id="KW-1185">Reference proteome</keyword>
<sequence length="38" mass="4298">MKNSLKRLSYIEDKITDTIHVANIYSKSAVNDGNVVFL</sequence>
<evidence type="ECO:0000313" key="2">
    <source>
        <dbReference type="Proteomes" id="UP000008942"/>
    </source>
</evidence>
<name>A0ABN0GJ85_BAREL</name>
<accession>A0ABN0GJ85</accession>
<gene>
    <name evidence="1" type="ORF">MCU_01031</name>
</gene>